<dbReference type="PANTHER" id="PTHR47027">
    <property type="entry name" value="REVERSE TRANSCRIPTASE DOMAIN-CONTAINING PROTEIN"/>
    <property type="match status" value="1"/>
</dbReference>
<organism evidence="4">
    <name type="scientific">Schistocephalus solidus</name>
    <name type="common">Tapeworm</name>
    <dbReference type="NCBI Taxonomy" id="70667"/>
    <lineage>
        <taxon>Eukaryota</taxon>
        <taxon>Metazoa</taxon>
        <taxon>Spiralia</taxon>
        <taxon>Lophotrochozoa</taxon>
        <taxon>Platyhelminthes</taxon>
        <taxon>Cestoda</taxon>
        <taxon>Eucestoda</taxon>
        <taxon>Diphyllobothriidea</taxon>
        <taxon>Diphyllobothriidae</taxon>
        <taxon>Schistocephalus</taxon>
    </lineage>
</organism>
<evidence type="ECO:0000313" key="3">
    <source>
        <dbReference type="Proteomes" id="UP000275846"/>
    </source>
</evidence>
<sequence>MEVATSVQYSFRFSLPEFTVIFRSWRKESPSPECKVLALIQPLRRCSLLPGLKSFLLNDLDRETLSVVAEAKRRALLERLEVLAFGPCPPVPDNPVDAVPTALPEAQNHHHSPISKRYSLPPSISGCPDTSDGTPTSSSVHHPHFERETTSSDFSVTTSNGIASTQRDTIPPTHSDQLVYPETGTLSQAFGRLQTSVCNRHGIHLNTKLKIYKAVVLTALLYGAETWTVYSNQARKRNHFCLVRIDDERLPKRLFYGDVATSARRQGGCDARHQLARCRILSAPSSSPCALVTMAGELQNVHPYVTDGSGGRARARSLLAARVRLHDSPDTCAAAAAAAARGRVREQQQVGSRPLHRRLAVWSVPLPLHPPSYSPPMYAKRIYSPPSALFKPHFLSFTSIPNERPPNREAGDRYCFLAMRIVNFGRAGRANSGVIQDYSTSHSQCVLFLLRYCSHAR</sequence>
<name>A0A183SQ97_SCHSO</name>
<reference evidence="4" key="1">
    <citation type="submission" date="2016-06" db="UniProtKB">
        <authorList>
            <consortium name="WormBaseParasite"/>
        </authorList>
    </citation>
    <scope>IDENTIFICATION</scope>
</reference>
<evidence type="ECO:0000256" key="1">
    <source>
        <dbReference type="SAM" id="MobiDB-lite"/>
    </source>
</evidence>
<protein>
    <submittedName>
        <fullName evidence="2 4">Uncharacterized protein</fullName>
    </submittedName>
</protein>
<dbReference type="EMBL" id="UYSU01033672">
    <property type="protein sequence ID" value="VDL92780.1"/>
    <property type="molecule type" value="Genomic_DNA"/>
</dbReference>
<feature type="compositionally biased region" description="Low complexity" evidence="1">
    <location>
        <begin position="128"/>
        <end position="139"/>
    </location>
</feature>
<evidence type="ECO:0000313" key="4">
    <source>
        <dbReference type="WBParaSite" id="SSLN_0000659701-mRNA-1"/>
    </source>
</evidence>
<dbReference type="OrthoDB" id="10647691at2759"/>
<evidence type="ECO:0000313" key="2">
    <source>
        <dbReference type="EMBL" id="VDL92780.1"/>
    </source>
</evidence>
<dbReference type="PANTHER" id="PTHR47027:SF26">
    <property type="entry name" value="REVERSE TRANSCRIPTASE DOMAIN-CONTAINING PROTEIN"/>
    <property type="match status" value="1"/>
</dbReference>
<accession>A0A183SQ97</accession>
<dbReference type="AlphaFoldDB" id="A0A183SQ97"/>
<feature type="region of interest" description="Disordered" evidence="1">
    <location>
        <begin position="105"/>
        <end position="158"/>
    </location>
</feature>
<dbReference type="WBParaSite" id="SSLN_0000659701-mRNA-1">
    <property type="protein sequence ID" value="SSLN_0000659701-mRNA-1"/>
    <property type="gene ID" value="SSLN_0000659701"/>
</dbReference>
<dbReference type="Proteomes" id="UP000275846">
    <property type="component" value="Unassembled WGS sequence"/>
</dbReference>
<proteinExistence type="predicted"/>
<gene>
    <name evidence="2" type="ORF">SSLN_LOCUS6395</name>
</gene>
<reference evidence="2 3" key="2">
    <citation type="submission" date="2018-11" db="EMBL/GenBank/DDBJ databases">
        <authorList>
            <consortium name="Pathogen Informatics"/>
        </authorList>
    </citation>
    <scope>NUCLEOTIDE SEQUENCE [LARGE SCALE GENOMIC DNA]</scope>
    <source>
        <strain evidence="2 3">NST_G2</strain>
    </source>
</reference>
<keyword evidence="3" id="KW-1185">Reference proteome</keyword>